<feature type="active site" description="Tele-phosphohistidine intermediate" evidence="1">
    <location>
        <position position="13"/>
    </location>
</feature>
<organism evidence="3 4">
    <name type="scientific">Amanita muscaria (strain Koide BX008)</name>
    <dbReference type="NCBI Taxonomy" id="946122"/>
    <lineage>
        <taxon>Eukaryota</taxon>
        <taxon>Fungi</taxon>
        <taxon>Dikarya</taxon>
        <taxon>Basidiomycota</taxon>
        <taxon>Agaricomycotina</taxon>
        <taxon>Agaricomycetes</taxon>
        <taxon>Agaricomycetidae</taxon>
        <taxon>Agaricales</taxon>
        <taxon>Pluteineae</taxon>
        <taxon>Amanitaceae</taxon>
        <taxon>Amanita</taxon>
    </lineage>
</organism>
<dbReference type="InterPro" id="IPR013078">
    <property type="entry name" value="His_Pase_superF_clade-1"/>
</dbReference>
<dbReference type="HOGENOM" id="CLU_033323_13_0_1"/>
<keyword evidence="4" id="KW-1185">Reference proteome</keyword>
<dbReference type="PANTHER" id="PTHR48100:SF15">
    <property type="entry name" value="SEDOHEPTULOSE 1,7-BISPHOSPHATASE"/>
    <property type="match status" value="1"/>
</dbReference>
<dbReference type="GO" id="GO:0046390">
    <property type="term" value="P:ribose phosphate biosynthetic process"/>
    <property type="evidence" value="ECO:0007669"/>
    <property type="project" value="TreeGrafter"/>
</dbReference>
<dbReference type="EMBL" id="KN818222">
    <property type="protein sequence ID" value="KIL71798.1"/>
    <property type="molecule type" value="Genomic_DNA"/>
</dbReference>
<dbReference type="Proteomes" id="UP000054549">
    <property type="component" value="Unassembled WGS sequence"/>
</dbReference>
<gene>
    <name evidence="3" type="ORF">M378DRAFT_155407</name>
</gene>
<evidence type="ECO:0000256" key="2">
    <source>
        <dbReference type="PIRSR" id="PIRSR613078-2"/>
    </source>
</evidence>
<dbReference type="PIRSF" id="PIRSF000709">
    <property type="entry name" value="6PFK_2-Ptase"/>
    <property type="match status" value="1"/>
</dbReference>
<sequence length="216" mass="24117">MPRPSPRLIVLRHGETRWTISGRHTGLSDIPLTKNGEDVVKLGAPNYVGEGRLIDPGRCYKVLVSPRQRALRTFKLAFAHTKEPPHVVAPDVQEWNYGDYDGFTSSDIHKMNPTWDIWTDGCPGGESVEEMQARVDGVIAKVHQWHREYLEDNSSNKPDVMVVAHGHFSRVLVARWLGYPLPNGKHFNIGTASITVLGYAHGSLSEPVLDVLNIPL</sequence>
<dbReference type="PANTHER" id="PTHR48100">
    <property type="entry name" value="BROAD-SPECIFICITY PHOSPHATASE YOR283W-RELATED"/>
    <property type="match status" value="1"/>
</dbReference>
<evidence type="ECO:0000313" key="4">
    <source>
        <dbReference type="Proteomes" id="UP000054549"/>
    </source>
</evidence>
<dbReference type="AlphaFoldDB" id="A0A0C2XRC9"/>
<dbReference type="GO" id="GO:0050278">
    <property type="term" value="F:sedoheptulose-bisphosphatase activity"/>
    <property type="evidence" value="ECO:0007669"/>
    <property type="project" value="TreeGrafter"/>
</dbReference>
<proteinExistence type="predicted"/>
<name>A0A0C2XRC9_AMAMK</name>
<dbReference type="SMART" id="SM00855">
    <property type="entry name" value="PGAM"/>
    <property type="match status" value="1"/>
</dbReference>
<accession>A0A0C2XRC9</accession>
<dbReference type="InterPro" id="IPR029033">
    <property type="entry name" value="His_PPase_superfam"/>
</dbReference>
<dbReference type="InParanoid" id="A0A0C2XRC9"/>
<protein>
    <recommendedName>
        <fullName evidence="5">Phosphoglycerate mutase</fullName>
    </recommendedName>
</protein>
<dbReference type="STRING" id="946122.A0A0C2XRC9"/>
<feature type="binding site" evidence="2">
    <location>
        <position position="69"/>
    </location>
    <ligand>
        <name>substrate</name>
    </ligand>
</feature>
<dbReference type="SUPFAM" id="SSF53254">
    <property type="entry name" value="Phosphoglycerate mutase-like"/>
    <property type="match status" value="1"/>
</dbReference>
<feature type="active site" description="Proton donor/acceptor" evidence="1">
    <location>
        <position position="94"/>
    </location>
</feature>
<dbReference type="Pfam" id="PF00300">
    <property type="entry name" value="His_Phos_1"/>
    <property type="match status" value="1"/>
</dbReference>
<evidence type="ECO:0000256" key="1">
    <source>
        <dbReference type="PIRSR" id="PIRSR613078-1"/>
    </source>
</evidence>
<dbReference type="CDD" id="cd07067">
    <property type="entry name" value="HP_PGM_like"/>
    <property type="match status" value="1"/>
</dbReference>
<evidence type="ECO:0000313" key="3">
    <source>
        <dbReference type="EMBL" id="KIL71798.1"/>
    </source>
</evidence>
<dbReference type="Gene3D" id="3.40.50.1240">
    <property type="entry name" value="Phosphoglycerate mutase-like"/>
    <property type="match status" value="1"/>
</dbReference>
<feature type="binding site" evidence="2">
    <location>
        <begin position="25"/>
        <end position="26"/>
    </location>
    <ligand>
        <name>substrate</name>
    </ligand>
</feature>
<dbReference type="OrthoDB" id="4818801at2759"/>
<evidence type="ECO:0008006" key="5">
    <source>
        <dbReference type="Google" id="ProtNLM"/>
    </source>
</evidence>
<feature type="binding site" evidence="2">
    <location>
        <begin position="94"/>
        <end position="97"/>
    </location>
    <ligand>
        <name>substrate</name>
    </ligand>
</feature>
<reference evidence="3 4" key="1">
    <citation type="submission" date="2014-04" db="EMBL/GenBank/DDBJ databases">
        <title>Evolutionary Origins and Diversification of the Mycorrhizal Mutualists.</title>
        <authorList>
            <consortium name="DOE Joint Genome Institute"/>
            <consortium name="Mycorrhizal Genomics Consortium"/>
            <person name="Kohler A."/>
            <person name="Kuo A."/>
            <person name="Nagy L.G."/>
            <person name="Floudas D."/>
            <person name="Copeland A."/>
            <person name="Barry K.W."/>
            <person name="Cichocki N."/>
            <person name="Veneault-Fourrey C."/>
            <person name="LaButti K."/>
            <person name="Lindquist E.A."/>
            <person name="Lipzen A."/>
            <person name="Lundell T."/>
            <person name="Morin E."/>
            <person name="Murat C."/>
            <person name="Riley R."/>
            <person name="Ohm R."/>
            <person name="Sun H."/>
            <person name="Tunlid A."/>
            <person name="Henrissat B."/>
            <person name="Grigoriev I.V."/>
            <person name="Hibbett D.S."/>
            <person name="Martin F."/>
        </authorList>
    </citation>
    <scope>NUCLEOTIDE SEQUENCE [LARGE SCALE GENOMIC DNA]</scope>
    <source>
        <strain evidence="3 4">Koide BX008</strain>
    </source>
</reference>
<dbReference type="InterPro" id="IPR050275">
    <property type="entry name" value="PGM_Phosphatase"/>
</dbReference>